<feature type="compositionally biased region" description="Basic and acidic residues" evidence="1">
    <location>
        <begin position="84"/>
        <end position="101"/>
    </location>
</feature>
<feature type="compositionally biased region" description="Low complexity" evidence="1">
    <location>
        <begin position="66"/>
        <end position="83"/>
    </location>
</feature>
<organism evidence="2 3">
    <name type="scientific">Angustibacter aerolatus</name>
    <dbReference type="NCBI Taxonomy" id="1162965"/>
    <lineage>
        <taxon>Bacteria</taxon>
        <taxon>Bacillati</taxon>
        <taxon>Actinomycetota</taxon>
        <taxon>Actinomycetes</taxon>
        <taxon>Kineosporiales</taxon>
        <taxon>Kineosporiaceae</taxon>
    </lineage>
</organism>
<feature type="region of interest" description="Disordered" evidence="1">
    <location>
        <begin position="1"/>
        <end position="20"/>
    </location>
</feature>
<evidence type="ECO:0000256" key="1">
    <source>
        <dbReference type="SAM" id="MobiDB-lite"/>
    </source>
</evidence>
<feature type="region of interest" description="Disordered" evidence="1">
    <location>
        <begin position="60"/>
        <end position="101"/>
    </location>
</feature>
<gene>
    <name evidence="2" type="ORF">GCM10025868_15140</name>
</gene>
<reference evidence="3" key="1">
    <citation type="journal article" date="2019" name="Int. J. Syst. Evol. Microbiol.">
        <title>The Global Catalogue of Microorganisms (GCM) 10K type strain sequencing project: providing services to taxonomists for standard genome sequencing and annotation.</title>
        <authorList>
            <consortium name="The Broad Institute Genomics Platform"/>
            <consortium name="The Broad Institute Genome Sequencing Center for Infectious Disease"/>
            <person name="Wu L."/>
            <person name="Ma J."/>
        </authorList>
    </citation>
    <scope>NUCLEOTIDE SEQUENCE [LARGE SCALE GENOMIC DNA]</scope>
    <source>
        <strain evidence="3">NBRC 108730</strain>
    </source>
</reference>
<keyword evidence="3" id="KW-1185">Reference proteome</keyword>
<proteinExistence type="predicted"/>
<comment type="caution">
    <text evidence="2">The sequence shown here is derived from an EMBL/GenBank/DDBJ whole genome shotgun (WGS) entry which is preliminary data.</text>
</comment>
<protein>
    <submittedName>
        <fullName evidence="2">Uncharacterized protein</fullName>
    </submittedName>
</protein>
<evidence type="ECO:0000313" key="2">
    <source>
        <dbReference type="EMBL" id="GMA86264.1"/>
    </source>
</evidence>
<dbReference type="Proteomes" id="UP001157017">
    <property type="component" value="Unassembled WGS sequence"/>
</dbReference>
<dbReference type="EMBL" id="BSUZ01000001">
    <property type="protein sequence ID" value="GMA86264.1"/>
    <property type="molecule type" value="Genomic_DNA"/>
</dbReference>
<evidence type="ECO:0000313" key="3">
    <source>
        <dbReference type="Proteomes" id="UP001157017"/>
    </source>
</evidence>
<sequence>MPVTTSRTRASPAQSWSARSPTTLVRTLAAGSSLVGLPEHADGEAAGVRHAAVVDRLQPGQHPQQGRLAAAVAPDDADPVAGRDAQRHAVEQHPGAERRLRPLEVHQVVGHARPFVLTGSSAGRRCGRRAPGRARA</sequence>
<accession>A0ABQ6JEM8</accession>
<name>A0ABQ6JEM8_9ACTN</name>